<dbReference type="InterPro" id="IPR011025">
    <property type="entry name" value="GproteinA_insert"/>
</dbReference>
<dbReference type="InterPro" id="IPR001019">
    <property type="entry name" value="Gprotein_alpha_su"/>
</dbReference>
<keyword evidence="7" id="KW-1185">Reference proteome</keyword>
<dbReference type="EMBL" id="JAACJP010000003">
    <property type="protein sequence ID" value="KAF5385985.1"/>
    <property type="molecule type" value="Genomic_DNA"/>
</dbReference>
<keyword evidence="2 4" id="KW-0342">GTP-binding</keyword>
<dbReference type="Pfam" id="PF00503">
    <property type="entry name" value="G-alpha"/>
    <property type="match status" value="1"/>
</dbReference>
<evidence type="ECO:0000256" key="1">
    <source>
        <dbReference type="ARBA" id="ARBA00022741"/>
    </source>
</evidence>
<dbReference type="OrthoDB" id="5817230at2759"/>
<comment type="caution">
    <text evidence="6">The sequence shown here is derived from an EMBL/GenBank/DDBJ whole genome shotgun (WGS) entry which is preliminary data.</text>
</comment>
<organism evidence="6 7">
    <name type="scientific">Tricholomella constricta</name>
    <dbReference type="NCBI Taxonomy" id="117010"/>
    <lineage>
        <taxon>Eukaryota</taxon>
        <taxon>Fungi</taxon>
        <taxon>Dikarya</taxon>
        <taxon>Basidiomycota</taxon>
        <taxon>Agaricomycotina</taxon>
        <taxon>Agaricomycetes</taxon>
        <taxon>Agaricomycetidae</taxon>
        <taxon>Agaricales</taxon>
        <taxon>Tricholomatineae</taxon>
        <taxon>Lyophyllaceae</taxon>
        <taxon>Tricholomella</taxon>
    </lineage>
</organism>
<dbReference type="PANTHER" id="PTHR10218">
    <property type="entry name" value="GTP-BINDING PROTEIN ALPHA SUBUNIT"/>
    <property type="match status" value="1"/>
</dbReference>
<dbReference type="AlphaFoldDB" id="A0A8H5M973"/>
<dbReference type="InterPro" id="IPR027417">
    <property type="entry name" value="P-loop_NTPase"/>
</dbReference>
<evidence type="ECO:0000256" key="3">
    <source>
        <dbReference type="ARBA" id="ARBA00023224"/>
    </source>
</evidence>
<keyword evidence="1 4" id="KW-0547">Nucleotide-binding</keyword>
<dbReference type="Gene3D" id="3.40.50.300">
    <property type="entry name" value="P-loop containing nucleotide triphosphate hydrolases"/>
    <property type="match status" value="2"/>
</dbReference>
<evidence type="ECO:0000313" key="7">
    <source>
        <dbReference type="Proteomes" id="UP000565441"/>
    </source>
</evidence>
<evidence type="ECO:0000256" key="2">
    <source>
        <dbReference type="ARBA" id="ARBA00023134"/>
    </source>
</evidence>
<keyword evidence="5" id="KW-0479">Metal-binding</keyword>
<dbReference type="PANTHER" id="PTHR10218:SF360">
    <property type="entry name" value="GUANINE NUCLEOTIDE-BINDING PROTEIN SUBUNIT ALPHA HOMOLOG"/>
    <property type="match status" value="1"/>
</dbReference>
<keyword evidence="3" id="KW-0807">Transducer</keyword>
<feature type="binding site" evidence="5">
    <location>
        <position position="68"/>
    </location>
    <ligand>
        <name>Mg(2+)</name>
        <dbReference type="ChEBI" id="CHEBI:18420"/>
    </ligand>
</feature>
<name>A0A8H5M973_9AGAR</name>
<dbReference type="GO" id="GO:0005834">
    <property type="term" value="C:heterotrimeric G-protein complex"/>
    <property type="evidence" value="ECO:0007669"/>
    <property type="project" value="TreeGrafter"/>
</dbReference>
<dbReference type="GO" id="GO:0005737">
    <property type="term" value="C:cytoplasm"/>
    <property type="evidence" value="ECO:0007669"/>
    <property type="project" value="TreeGrafter"/>
</dbReference>
<feature type="binding site" evidence="5">
    <location>
        <position position="260"/>
    </location>
    <ligand>
        <name>Mg(2+)</name>
        <dbReference type="ChEBI" id="CHEBI:18420"/>
    </ligand>
</feature>
<dbReference type="Gene3D" id="1.10.400.10">
    <property type="entry name" value="GI Alpha 1, domain 2-like"/>
    <property type="match status" value="2"/>
</dbReference>
<dbReference type="GO" id="GO:0001664">
    <property type="term" value="F:G protein-coupled receptor binding"/>
    <property type="evidence" value="ECO:0007669"/>
    <property type="project" value="TreeGrafter"/>
</dbReference>
<reference evidence="6 7" key="1">
    <citation type="journal article" date="2020" name="ISME J.">
        <title>Uncovering the hidden diversity of litter-decomposition mechanisms in mushroom-forming fungi.</title>
        <authorList>
            <person name="Floudas D."/>
            <person name="Bentzer J."/>
            <person name="Ahren D."/>
            <person name="Johansson T."/>
            <person name="Persson P."/>
            <person name="Tunlid A."/>
        </authorList>
    </citation>
    <scope>NUCLEOTIDE SEQUENCE [LARGE SCALE GENOMIC DNA]</scope>
    <source>
        <strain evidence="6 7">CBS 661.87</strain>
    </source>
</reference>
<feature type="binding site" evidence="4">
    <location>
        <begin position="64"/>
        <end position="69"/>
    </location>
    <ligand>
        <name>GTP</name>
        <dbReference type="ChEBI" id="CHEBI:37565"/>
    </ligand>
</feature>
<sequence>MSTATLPLSRVTSMGWPSGTGLEYYDEGAQRISNLIDEGLKQEAIRRKEARKREVRVLILGQAESGKSTLHKQFQLFYASHTLERERPSWRAVVYLNIIRATRMIVDTLQYEVAQSIDSPPDPDFPITKGIQDEITAMVTALKPLLDAELPLSSELNGGLSGRASAYARSGWQSLINPRRASSDTLPDLTPRASWVSDILKAAKGGVETLWRYPLVASLLARRKLLLEESAPYFLSNADRICYPDYIPTTEDILHARMQTLGVVEHSLSVHQAGKEYTWRMFDVGGARGQRNAWIPYFDDATAIIFLGLSYCNSL</sequence>
<accession>A0A8H5M973</accession>
<dbReference type="SMART" id="SM00275">
    <property type="entry name" value="G_alpha"/>
    <property type="match status" value="1"/>
</dbReference>
<dbReference type="Proteomes" id="UP000565441">
    <property type="component" value="Unassembled WGS sequence"/>
</dbReference>
<protein>
    <submittedName>
        <fullName evidence="6">Uncharacterized protein</fullName>
    </submittedName>
</protein>
<evidence type="ECO:0000256" key="4">
    <source>
        <dbReference type="PIRSR" id="PIRSR601019-1"/>
    </source>
</evidence>
<dbReference type="GO" id="GO:0046872">
    <property type="term" value="F:metal ion binding"/>
    <property type="evidence" value="ECO:0007669"/>
    <property type="project" value="UniProtKB-KW"/>
</dbReference>
<evidence type="ECO:0000256" key="5">
    <source>
        <dbReference type="PIRSR" id="PIRSR601019-2"/>
    </source>
</evidence>
<gene>
    <name evidence="6" type="ORF">D9615_002621</name>
</gene>
<keyword evidence="5" id="KW-0460">Magnesium</keyword>
<evidence type="ECO:0000313" key="6">
    <source>
        <dbReference type="EMBL" id="KAF5385985.1"/>
    </source>
</evidence>
<dbReference type="SUPFAM" id="SSF52540">
    <property type="entry name" value="P-loop containing nucleoside triphosphate hydrolases"/>
    <property type="match status" value="1"/>
</dbReference>
<proteinExistence type="predicted"/>
<dbReference type="GO" id="GO:0005525">
    <property type="term" value="F:GTP binding"/>
    <property type="evidence" value="ECO:0007669"/>
    <property type="project" value="UniProtKB-KW"/>
</dbReference>
<dbReference type="PRINTS" id="PR00318">
    <property type="entry name" value="GPROTEINA"/>
</dbReference>
<dbReference type="GO" id="GO:0007188">
    <property type="term" value="P:adenylate cyclase-modulating G protein-coupled receptor signaling pathway"/>
    <property type="evidence" value="ECO:0007669"/>
    <property type="project" value="TreeGrafter"/>
</dbReference>
<dbReference type="GO" id="GO:0031683">
    <property type="term" value="F:G-protein beta/gamma-subunit complex binding"/>
    <property type="evidence" value="ECO:0007669"/>
    <property type="project" value="InterPro"/>
</dbReference>
<dbReference type="SUPFAM" id="SSF47895">
    <property type="entry name" value="Transducin (alpha subunit), insertion domain"/>
    <property type="match status" value="1"/>
</dbReference>
<feature type="binding site" evidence="4">
    <location>
        <begin position="254"/>
        <end position="260"/>
    </location>
    <ligand>
        <name>GTP</name>
        <dbReference type="ChEBI" id="CHEBI:37565"/>
    </ligand>
</feature>
<dbReference type="GO" id="GO:0003924">
    <property type="term" value="F:GTPase activity"/>
    <property type="evidence" value="ECO:0007669"/>
    <property type="project" value="InterPro"/>
</dbReference>
<dbReference type="PROSITE" id="PS51882">
    <property type="entry name" value="G_ALPHA"/>
    <property type="match status" value="1"/>
</dbReference>